<organism evidence="1">
    <name type="scientific">marine metagenome</name>
    <dbReference type="NCBI Taxonomy" id="408172"/>
    <lineage>
        <taxon>unclassified sequences</taxon>
        <taxon>metagenomes</taxon>
        <taxon>ecological metagenomes</taxon>
    </lineage>
</organism>
<accession>A0A381YUQ4</accession>
<protein>
    <submittedName>
        <fullName evidence="1">Uncharacterized protein</fullName>
    </submittedName>
</protein>
<gene>
    <name evidence="1" type="ORF">METZ01_LOCUS133609</name>
</gene>
<dbReference type="EMBL" id="UINC01019108">
    <property type="protein sequence ID" value="SVA80755.1"/>
    <property type="molecule type" value="Genomic_DNA"/>
</dbReference>
<reference evidence="1" key="1">
    <citation type="submission" date="2018-05" db="EMBL/GenBank/DDBJ databases">
        <authorList>
            <person name="Lanie J.A."/>
            <person name="Ng W.-L."/>
            <person name="Kazmierczak K.M."/>
            <person name="Andrzejewski T.M."/>
            <person name="Davidsen T.M."/>
            <person name="Wayne K.J."/>
            <person name="Tettelin H."/>
            <person name="Glass J.I."/>
            <person name="Rusch D."/>
            <person name="Podicherti R."/>
            <person name="Tsui H.-C.T."/>
            <person name="Winkler M.E."/>
        </authorList>
    </citation>
    <scope>NUCLEOTIDE SEQUENCE</scope>
</reference>
<dbReference type="AlphaFoldDB" id="A0A381YUQ4"/>
<proteinExistence type="predicted"/>
<sequence>MSKFKLYFEISFSSIKNVSTVGISKEISFINFDTIL</sequence>
<evidence type="ECO:0000313" key="1">
    <source>
        <dbReference type="EMBL" id="SVA80755.1"/>
    </source>
</evidence>
<name>A0A381YUQ4_9ZZZZ</name>